<dbReference type="OrthoDB" id="1356850at2"/>
<organism evidence="2 3">
    <name type="scientific">Flavobacterium aquidurense</name>
    <dbReference type="NCBI Taxonomy" id="362413"/>
    <lineage>
        <taxon>Bacteria</taxon>
        <taxon>Pseudomonadati</taxon>
        <taxon>Bacteroidota</taxon>
        <taxon>Flavobacteriia</taxon>
        <taxon>Flavobacteriales</taxon>
        <taxon>Flavobacteriaceae</taxon>
        <taxon>Flavobacterium</taxon>
    </lineage>
</organism>
<evidence type="ECO:0000256" key="1">
    <source>
        <dbReference type="SAM" id="Phobius"/>
    </source>
</evidence>
<keyword evidence="1" id="KW-1133">Transmembrane helix</keyword>
<feature type="transmembrane region" description="Helical" evidence="1">
    <location>
        <begin position="39"/>
        <end position="59"/>
    </location>
</feature>
<dbReference type="PATRIC" id="fig|362413.3.peg.744"/>
<name>A0A0Q0W6P8_9FLAO</name>
<accession>A0A0Q0W6P8</accession>
<keyword evidence="1" id="KW-0812">Transmembrane</keyword>
<proteinExistence type="predicted"/>
<gene>
    <name evidence="2" type="ORF">RC62_763</name>
</gene>
<evidence type="ECO:0000313" key="2">
    <source>
        <dbReference type="EMBL" id="KQB40079.1"/>
    </source>
</evidence>
<feature type="transmembrane region" description="Helical" evidence="1">
    <location>
        <begin position="65"/>
        <end position="83"/>
    </location>
</feature>
<dbReference type="EMBL" id="JRLF01000011">
    <property type="protein sequence ID" value="KQB40079.1"/>
    <property type="molecule type" value="Genomic_DNA"/>
</dbReference>
<dbReference type="AlphaFoldDB" id="A0A0Q0W6P8"/>
<dbReference type="Proteomes" id="UP000050443">
    <property type="component" value="Unassembled WGS sequence"/>
</dbReference>
<comment type="caution">
    <text evidence="2">The sequence shown here is derived from an EMBL/GenBank/DDBJ whole genome shotgun (WGS) entry which is preliminary data.</text>
</comment>
<evidence type="ECO:0000313" key="3">
    <source>
        <dbReference type="Proteomes" id="UP000050443"/>
    </source>
</evidence>
<dbReference type="RefSeq" id="WP_055095374.1">
    <property type="nucleotide sequence ID" value="NZ_JRLF01000011.1"/>
</dbReference>
<protein>
    <submittedName>
        <fullName evidence="2">Uncharacterized protein</fullName>
    </submittedName>
</protein>
<reference evidence="2 3" key="1">
    <citation type="submission" date="2014-09" db="EMBL/GenBank/DDBJ databases">
        <title>Genome sequence of Flavobacterium aquidurense RC62.</title>
        <authorList>
            <person name="Kim J.F."/>
            <person name="Kwak M.-J."/>
        </authorList>
    </citation>
    <scope>NUCLEOTIDE SEQUENCE [LARGE SCALE GENOMIC DNA]</scope>
    <source>
        <strain evidence="2 3">RC62</strain>
    </source>
</reference>
<sequence>MFFTLTHDQVQFQYGSKRWQYSFNEIVELGLLKKKKSYLLENGAFISVTAFAYYCMVFSNLSELYYIAPTLLMYTILIILRFYNDIEFEYYVIVKDIYKKEIKVKINGTDRPVIGKQIDHFLNLNFDRLLQKTKKNL</sequence>
<keyword evidence="1" id="KW-0472">Membrane</keyword>